<feature type="region of interest" description="Disordered" evidence="10">
    <location>
        <begin position="192"/>
        <end position="237"/>
    </location>
</feature>
<dbReference type="PROSITE" id="PS00108">
    <property type="entry name" value="PROTEIN_KINASE_ST"/>
    <property type="match status" value="1"/>
</dbReference>
<protein>
    <recommendedName>
        <fullName evidence="1">non-specific serine/threonine protein kinase</fullName>
        <ecNumber evidence="1">2.7.11.1</ecNumber>
    </recommendedName>
</protein>
<dbReference type="FunFam" id="3.30.200.20:FF:000743">
    <property type="entry name" value="Non-specific serine/threonine protein kinase"/>
    <property type="match status" value="1"/>
</dbReference>
<evidence type="ECO:0000313" key="15">
    <source>
        <dbReference type="Proteomes" id="UP000179920"/>
    </source>
</evidence>
<evidence type="ECO:0000256" key="1">
    <source>
        <dbReference type="ARBA" id="ARBA00012513"/>
    </source>
</evidence>
<evidence type="ECO:0000259" key="11">
    <source>
        <dbReference type="PROSITE" id="PS50011"/>
    </source>
</evidence>
<feature type="compositionally biased region" description="Basic and acidic residues" evidence="10">
    <location>
        <begin position="358"/>
        <end position="369"/>
    </location>
</feature>
<evidence type="ECO:0000256" key="7">
    <source>
        <dbReference type="ARBA" id="ARBA00022840"/>
    </source>
</evidence>
<organism evidence="13 15">
    <name type="scientific">Ustilago bromivora</name>
    <dbReference type="NCBI Taxonomy" id="307758"/>
    <lineage>
        <taxon>Eukaryota</taxon>
        <taxon>Fungi</taxon>
        <taxon>Dikarya</taxon>
        <taxon>Basidiomycota</taxon>
        <taxon>Ustilaginomycotina</taxon>
        <taxon>Ustilaginomycetes</taxon>
        <taxon>Ustilaginales</taxon>
        <taxon>Ustilaginaceae</taxon>
        <taxon>Ustilago</taxon>
    </lineage>
</organism>
<evidence type="ECO:0000256" key="8">
    <source>
        <dbReference type="ARBA" id="ARBA00047899"/>
    </source>
</evidence>
<evidence type="ECO:0000256" key="5">
    <source>
        <dbReference type="ARBA" id="ARBA00022741"/>
    </source>
</evidence>
<feature type="region of interest" description="Disordered" evidence="10">
    <location>
        <begin position="1"/>
        <end position="78"/>
    </location>
</feature>
<feature type="compositionally biased region" description="Polar residues" evidence="10">
    <location>
        <begin position="345"/>
        <end position="357"/>
    </location>
</feature>
<feature type="compositionally biased region" description="Polar residues" evidence="10">
    <location>
        <begin position="1128"/>
        <end position="1143"/>
    </location>
</feature>
<dbReference type="OrthoDB" id="63267at2759"/>
<feature type="region of interest" description="Disordered" evidence="10">
    <location>
        <begin position="300"/>
        <end position="414"/>
    </location>
</feature>
<dbReference type="EC" id="2.7.11.1" evidence="1"/>
<evidence type="ECO:0000256" key="9">
    <source>
        <dbReference type="ARBA" id="ARBA00048679"/>
    </source>
</evidence>
<accession>A0A1K0H4X2</accession>
<feature type="compositionally biased region" description="Pro residues" evidence="10">
    <location>
        <begin position="217"/>
        <end position="226"/>
    </location>
</feature>
<keyword evidence="4" id="KW-0808">Transferase</keyword>
<dbReference type="SUPFAM" id="SSF56112">
    <property type="entry name" value="Protein kinase-like (PK-like)"/>
    <property type="match status" value="1"/>
</dbReference>
<evidence type="ECO:0000256" key="4">
    <source>
        <dbReference type="ARBA" id="ARBA00022679"/>
    </source>
</evidence>
<dbReference type="FunFam" id="1.10.510.10:FF:000465">
    <property type="entry name" value="Non-specific serine/threonine protein kinase"/>
    <property type="match status" value="1"/>
</dbReference>
<dbReference type="InterPro" id="IPR017892">
    <property type="entry name" value="Pkinase_C"/>
</dbReference>
<comment type="catalytic activity">
    <reaction evidence="9">
        <text>L-seryl-[protein] + ATP = O-phospho-L-seryl-[protein] + ADP + H(+)</text>
        <dbReference type="Rhea" id="RHEA:17989"/>
        <dbReference type="Rhea" id="RHEA-COMP:9863"/>
        <dbReference type="Rhea" id="RHEA-COMP:11604"/>
        <dbReference type="ChEBI" id="CHEBI:15378"/>
        <dbReference type="ChEBI" id="CHEBI:29999"/>
        <dbReference type="ChEBI" id="CHEBI:30616"/>
        <dbReference type="ChEBI" id="CHEBI:83421"/>
        <dbReference type="ChEBI" id="CHEBI:456216"/>
        <dbReference type="EC" id="2.7.11.1"/>
    </reaction>
</comment>
<dbReference type="InterPro" id="IPR045270">
    <property type="entry name" value="STKc_AGC"/>
</dbReference>
<evidence type="ECO:0000256" key="10">
    <source>
        <dbReference type="SAM" id="MobiDB-lite"/>
    </source>
</evidence>
<feature type="compositionally biased region" description="Polar residues" evidence="10">
    <location>
        <begin position="1"/>
        <end position="25"/>
    </location>
</feature>
<dbReference type="SMART" id="SM00220">
    <property type="entry name" value="S_TKc"/>
    <property type="match status" value="1"/>
</dbReference>
<dbReference type="PROSITE" id="PS50011">
    <property type="entry name" value="PROTEIN_KINASE_DOM"/>
    <property type="match status" value="1"/>
</dbReference>
<evidence type="ECO:0000256" key="6">
    <source>
        <dbReference type="ARBA" id="ARBA00022777"/>
    </source>
</evidence>
<keyword evidence="5" id="KW-0547">Nucleotide-binding</keyword>
<feature type="region of interest" description="Disordered" evidence="10">
    <location>
        <begin position="910"/>
        <end position="937"/>
    </location>
</feature>
<reference evidence="13" key="2">
    <citation type="submission" date="2016-04" db="EMBL/GenBank/DDBJ databases">
        <authorList>
            <person name="Evans L.H."/>
            <person name="Alamgir A."/>
            <person name="Owens N."/>
            <person name="Weber N.D."/>
            <person name="Virtaneva K."/>
            <person name="Barbian K."/>
            <person name="Babar A."/>
            <person name="Rosenke K."/>
        </authorList>
    </citation>
    <scope>NUCLEOTIDE SEQUENCE</scope>
    <source>
        <strain evidence="13">UB2112</strain>
    </source>
</reference>
<feature type="compositionally biased region" description="Polar residues" evidence="10">
    <location>
        <begin position="36"/>
        <end position="53"/>
    </location>
</feature>
<reference evidence="14" key="3">
    <citation type="submission" date="2018-08" db="EMBL/GenBank/DDBJ databases">
        <authorList>
            <person name="Guldener U."/>
        </authorList>
    </citation>
    <scope>NUCLEOTIDE SEQUENCE</scope>
    <source>
        <strain evidence="14">UB2</strain>
    </source>
</reference>
<evidence type="ECO:0000259" key="12">
    <source>
        <dbReference type="PROSITE" id="PS51285"/>
    </source>
</evidence>
<feature type="region of interest" description="Disordered" evidence="10">
    <location>
        <begin position="978"/>
        <end position="1057"/>
    </location>
</feature>
<keyword evidence="2 13" id="KW-0723">Serine/threonine-protein kinase</keyword>
<dbReference type="FunFam" id="1.10.510.10:FF:000294">
    <property type="entry name" value="Serine/threonine-protein kinase OXI1"/>
    <property type="match status" value="1"/>
</dbReference>
<dbReference type="GO" id="GO:0005524">
    <property type="term" value="F:ATP binding"/>
    <property type="evidence" value="ECO:0007669"/>
    <property type="project" value="UniProtKB-KW"/>
</dbReference>
<feature type="compositionally biased region" description="Low complexity" evidence="10">
    <location>
        <begin position="1006"/>
        <end position="1025"/>
    </location>
</feature>
<dbReference type="AlphaFoldDB" id="A0A1K0H4X2"/>
<feature type="compositionally biased region" description="Acidic residues" evidence="10">
    <location>
        <begin position="312"/>
        <end position="329"/>
    </location>
</feature>
<dbReference type="Gene3D" id="1.10.510.10">
    <property type="entry name" value="Transferase(Phosphotransferase) domain 1"/>
    <property type="match status" value="1"/>
</dbReference>
<evidence type="ECO:0000256" key="2">
    <source>
        <dbReference type="ARBA" id="ARBA00022527"/>
    </source>
</evidence>
<feature type="region of interest" description="Disordered" evidence="10">
    <location>
        <begin position="576"/>
        <end position="630"/>
    </location>
</feature>
<dbReference type="CDD" id="cd05123">
    <property type="entry name" value="STKc_AGC"/>
    <property type="match status" value="1"/>
</dbReference>
<evidence type="ECO:0000313" key="13">
    <source>
        <dbReference type="EMBL" id="SAM82599.1"/>
    </source>
</evidence>
<keyword evidence="6 13" id="KW-0418">Kinase</keyword>
<dbReference type="Proteomes" id="UP000658997">
    <property type="component" value="Unassembled WGS sequence"/>
</dbReference>
<keyword evidence="3" id="KW-0597">Phosphoprotein</keyword>
<name>A0A1K0H4X2_9BASI</name>
<dbReference type="InterPro" id="IPR000719">
    <property type="entry name" value="Prot_kinase_dom"/>
</dbReference>
<feature type="compositionally biased region" description="Low complexity" evidence="10">
    <location>
        <begin position="207"/>
        <end position="216"/>
    </location>
</feature>
<dbReference type="EMBL" id="ULHB01000161">
    <property type="protein sequence ID" value="SYW83903.1"/>
    <property type="molecule type" value="Genomic_DNA"/>
</dbReference>
<sequence length="1235" mass="132421">MPTSVAQTANPATPASPITSHNKFSTFAGLRELSSRGPSQNGASGNAASNPTSLRGLFDQDGNSSSLNASPRLPDLDADAGLTDSAAAAALGRNADGPWSISVAEAKDKREGRKRKQVLATYTLYVTTPTHNLTLIRSANHITDMDNKIRESITNTSLPVLPALPTSSAPQLSGRKFFQTISRTLSPGASKSPATFANFAGEPTSPAPGASGFDAASPPPSAPLSPQPEEMSKLASHSTTTQLATYFTALANKPVTREHKAWKRFVRVDADDFQSVRVERRVRKVRSDLAEHVMSSVAPRNTNVGLAPAQSDLEDGAPTEDDLDLDSADESSRASATPAGRLSRATVTSPSGSMDTASSDKRAPADDSRSTNTNIEMIPEEQNAEDSEEANTERQGGVDKSNRNRSHRRRKGSNKVTVDDFEMIRVLGKGCAGKVLLVRHSSSRGLYAMKSIHKRHVLAHQELQHTLTEQAVLKRMAKDVLDPFVVRLWWSFHDCNNLYLVMDFHPGGDLATQLSRWGRLGRDRARFYAAEIVEGVEGLHKAGVIYRDLKPENVLIGADGHIVLSDFGLSKEFSSRNRSIGSVTPPPTSPGRSHSSTNVPKSRSPHCMSASDDASELPSRSPSTRWMDERETTTTFCGTAEYLAPEVLQGQPYSYEVDWWSFGTMLYEMLTGITPFWADTHADMYAKVLRDPLVFPEDRVLDQDTKSILRGLLQRNPQLRMKEPRIKKHPYFSMIEWDHIFHKRYIPPYIPPIDPDNEIDTQNFDETFLEMQPTVAHEVDASTDSAAVATGEGGTGDAENGFITADAPFSQGNAMAAATPDQSMDDREASEHSNLFDGYSFRGRKDSESIISILSTDQPDDGVVDAAAAVPGSPVKPAGSEKTMHQPCLSSATSTTAVAGVAAGAVASDRKSAAQVERQQPSTAAATAPPQPSPPLIADFSIAEEEDDEAAVRAAAAVLAHLEHEASMEAVSIAGSSTAGAIQNDPSQSHSRDGTTNTSDSQSDHSGASQVQSSPASSYASQSAAPRKMAPSAVGRPSNGAIRESDEDDDWDMVELSGPDGVLKSELNGGKGTNLFARGVVDTYRLLRRQESSRIPPSSSLSSTSSRPFNRLGKRRNGQGGGGVSMRSKASTGELTTASSLNTVARADAPSNTTTITASPTQEEGEGEKDAIEKAAAKLSAPSGRLSALSASSNTELNRRSAASPSLSGSEENKHQARLKKIKRFTTFFETASHR</sequence>
<feature type="compositionally biased region" description="Polar residues" evidence="10">
    <location>
        <begin position="590"/>
        <end position="601"/>
    </location>
</feature>
<dbReference type="InterPro" id="IPR000961">
    <property type="entry name" value="AGC-kinase_C"/>
</dbReference>
<feature type="domain" description="Protein kinase" evidence="11">
    <location>
        <begin position="421"/>
        <end position="732"/>
    </location>
</feature>
<feature type="domain" description="AGC-kinase C-terminal" evidence="12">
    <location>
        <begin position="733"/>
        <end position="851"/>
    </location>
</feature>
<dbReference type="PANTHER" id="PTHR24351">
    <property type="entry name" value="RIBOSOMAL PROTEIN S6 KINASE"/>
    <property type="match status" value="1"/>
</dbReference>
<proteinExistence type="predicted"/>
<feature type="compositionally biased region" description="Polar residues" evidence="10">
    <location>
        <begin position="1150"/>
        <end position="1162"/>
    </location>
</feature>
<gene>
    <name evidence="14" type="ORF">UBRO2_05349</name>
    <name evidence="13" type="ORF">UBRO_05156</name>
</gene>
<feature type="compositionally biased region" description="Low complexity" evidence="10">
    <location>
        <begin position="919"/>
        <end position="928"/>
    </location>
</feature>
<feature type="compositionally biased region" description="Acidic residues" evidence="10">
    <location>
        <begin position="378"/>
        <end position="390"/>
    </location>
</feature>
<dbReference type="Pfam" id="PF00069">
    <property type="entry name" value="Pkinase"/>
    <property type="match status" value="2"/>
</dbReference>
<feature type="compositionally biased region" description="Low complexity" evidence="10">
    <location>
        <begin position="1093"/>
        <end position="1111"/>
    </location>
</feature>
<dbReference type="SMART" id="SM00133">
    <property type="entry name" value="S_TK_X"/>
    <property type="match status" value="1"/>
</dbReference>
<comment type="catalytic activity">
    <reaction evidence="8">
        <text>L-threonyl-[protein] + ATP = O-phospho-L-threonyl-[protein] + ADP + H(+)</text>
        <dbReference type="Rhea" id="RHEA:46608"/>
        <dbReference type="Rhea" id="RHEA-COMP:11060"/>
        <dbReference type="Rhea" id="RHEA-COMP:11605"/>
        <dbReference type="ChEBI" id="CHEBI:15378"/>
        <dbReference type="ChEBI" id="CHEBI:30013"/>
        <dbReference type="ChEBI" id="CHEBI:30616"/>
        <dbReference type="ChEBI" id="CHEBI:61977"/>
        <dbReference type="ChEBI" id="CHEBI:456216"/>
        <dbReference type="EC" id="2.7.11.1"/>
    </reaction>
</comment>
<dbReference type="InterPro" id="IPR008271">
    <property type="entry name" value="Ser/Thr_kinase_AS"/>
</dbReference>
<dbReference type="InterPro" id="IPR011009">
    <property type="entry name" value="Kinase-like_dom_sf"/>
</dbReference>
<keyword evidence="7" id="KW-0067">ATP-binding</keyword>
<evidence type="ECO:0000313" key="16">
    <source>
        <dbReference type="Proteomes" id="UP000658997"/>
    </source>
</evidence>
<dbReference type="Gene3D" id="3.30.200.20">
    <property type="entry name" value="Phosphorylase Kinase, domain 1"/>
    <property type="match status" value="1"/>
</dbReference>
<reference evidence="15" key="1">
    <citation type="submission" date="2016-04" db="EMBL/GenBank/DDBJ databases">
        <authorList>
            <person name="Guldener U."/>
            <person name="Guldener U."/>
        </authorList>
    </citation>
    <scope>NUCLEOTIDE SEQUENCE [LARGE SCALE GENOMIC DNA]</scope>
    <source>
        <strain evidence="15">UB2112</strain>
    </source>
</reference>
<keyword evidence="16" id="KW-1185">Reference proteome</keyword>
<feature type="compositionally biased region" description="Basic residues" evidence="10">
    <location>
        <begin position="403"/>
        <end position="413"/>
    </location>
</feature>
<evidence type="ECO:0000256" key="3">
    <source>
        <dbReference type="ARBA" id="ARBA00022553"/>
    </source>
</evidence>
<feature type="compositionally biased region" description="Polar residues" evidence="10">
    <location>
        <begin position="978"/>
        <end position="1005"/>
    </location>
</feature>
<feature type="compositionally biased region" description="Polar residues" evidence="10">
    <location>
        <begin position="1189"/>
        <end position="1210"/>
    </location>
</feature>
<dbReference type="GO" id="GO:0004674">
    <property type="term" value="F:protein serine/threonine kinase activity"/>
    <property type="evidence" value="ECO:0007669"/>
    <property type="project" value="UniProtKB-KW"/>
</dbReference>
<evidence type="ECO:0000313" key="14">
    <source>
        <dbReference type="EMBL" id="SYW83903.1"/>
    </source>
</evidence>
<dbReference type="Proteomes" id="UP000179920">
    <property type="component" value="Chromosome VIII"/>
</dbReference>
<dbReference type="PROSITE" id="PS51285">
    <property type="entry name" value="AGC_KINASE_CTER"/>
    <property type="match status" value="1"/>
</dbReference>
<dbReference type="EMBL" id="LT558124">
    <property type="protein sequence ID" value="SAM82599.1"/>
    <property type="molecule type" value="Genomic_DNA"/>
</dbReference>
<dbReference type="Pfam" id="PF00433">
    <property type="entry name" value="Pkinase_C"/>
    <property type="match status" value="1"/>
</dbReference>
<feature type="region of interest" description="Disordered" evidence="10">
    <location>
        <begin position="1089"/>
        <end position="1218"/>
    </location>
</feature>